<dbReference type="Gene3D" id="1.20.1540.10">
    <property type="entry name" value="Rhomboid-like"/>
    <property type="match status" value="1"/>
</dbReference>
<comment type="subcellular location">
    <subcellularLocation>
        <location evidence="1">Membrane</location>
        <topology evidence="1">Multi-pass membrane protein</topology>
    </subcellularLocation>
</comment>
<dbReference type="RefSeq" id="WP_179546907.1">
    <property type="nucleotide sequence ID" value="NZ_BSEW01000001.1"/>
</dbReference>
<gene>
    <name evidence="9" type="ORF">BJ984_000774</name>
</gene>
<dbReference type="PANTHER" id="PTHR43731:SF14">
    <property type="entry name" value="PRESENILIN-ASSOCIATED RHOMBOID-LIKE PROTEIN, MITOCHONDRIAL"/>
    <property type="match status" value="1"/>
</dbReference>
<evidence type="ECO:0000313" key="10">
    <source>
        <dbReference type="Proteomes" id="UP000549913"/>
    </source>
</evidence>
<dbReference type="GO" id="GO:0006508">
    <property type="term" value="P:proteolysis"/>
    <property type="evidence" value="ECO:0007669"/>
    <property type="project" value="UniProtKB-KW"/>
</dbReference>
<evidence type="ECO:0000256" key="4">
    <source>
        <dbReference type="ARBA" id="ARBA00022801"/>
    </source>
</evidence>
<evidence type="ECO:0000256" key="7">
    <source>
        <dbReference type="SAM" id="Phobius"/>
    </source>
</evidence>
<dbReference type="SUPFAM" id="SSF144091">
    <property type="entry name" value="Rhomboid-like"/>
    <property type="match status" value="1"/>
</dbReference>
<reference evidence="9 10" key="1">
    <citation type="submission" date="2020-07" db="EMBL/GenBank/DDBJ databases">
        <title>Sequencing the genomes of 1000 actinobacteria strains.</title>
        <authorList>
            <person name="Klenk H.-P."/>
        </authorList>
    </citation>
    <scope>NUCLEOTIDE SEQUENCE [LARGE SCALE GENOMIC DNA]</scope>
    <source>
        <strain evidence="9 10">DSM 26474</strain>
    </source>
</reference>
<sequence length="285" mass="30406">MTSAPVSADNYCYRHPGRQSFVLCQRCGRTICPECQVQAAVGVHCVECARRDRASIPRPKRSRAVARRLTGADAPVVTYSLIALCIVVFGLQLIPGLGVTNALLFAPAYVQPDTGAPLEPWRMITAIFTHSTASLLPLHILLNMYSLFIFGGVLERMLGRGRFLALYLIAGFGGSVAVDLLGDPMQGTVGASGAIFGLMGAFFIINRHLGGNSIQFVVLVVLNLAWGFFVPGISWQAHVGGIVAGGLVALVLVRTRNRRQRTAQIVGVTGIAVALVALTVIRALV</sequence>
<dbReference type="GO" id="GO:0004252">
    <property type="term" value="F:serine-type endopeptidase activity"/>
    <property type="evidence" value="ECO:0007669"/>
    <property type="project" value="InterPro"/>
</dbReference>
<evidence type="ECO:0000313" key="9">
    <source>
        <dbReference type="EMBL" id="NYD69616.1"/>
    </source>
</evidence>
<keyword evidence="4" id="KW-0378">Hydrolase</keyword>
<dbReference type="Proteomes" id="UP000549913">
    <property type="component" value="Unassembled WGS sequence"/>
</dbReference>
<comment type="similarity">
    <text evidence="2">Belongs to the peptidase S54 family.</text>
</comment>
<evidence type="ECO:0000259" key="8">
    <source>
        <dbReference type="Pfam" id="PF01694"/>
    </source>
</evidence>
<feature type="transmembrane region" description="Helical" evidence="7">
    <location>
        <begin position="212"/>
        <end position="229"/>
    </location>
</feature>
<keyword evidence="5 7" id="KW-1133">Transmembrane helix</keyword>
<organism evidence="9 10">
    <name type="scientific">Herbiconiux flava</name>
    <dbReference type="NCBI Taxonomy" id="881268"/>
    <lineage>
        <taxon>Bacteria</taxon>
        <taxon>Bacillati</taxon>
        <taxon>Actinomycetota</taxon>
        <taxon>Actinomycetes</taxon>
        <taxon>Micrococcales</taxon>
        <taxon>Microbacteriaceae</taxon>
        <taxon>Herbiconiux</taxon>
    </lineage>
</organism>
<keyword evidence="3 7" id="KW-0812">Transmembrane</keyword>
<feature type="transmembrane region" description="Helical" evidence="7">
    <location>
        <begin position="265"/>
        <end position="284"/>
    </location>
</feature>
<feature type="domain" description="Peptidase S54 rhomboid" evidence="8">
    <location>
        <begin position="119"/>
        <end position="254"/>
    </location>
</feature>
<evidence type="ECO:0000256" key="1">
    <source>
        <dbReference type="ARBA" id="ARBA00004141"/>
    </source>
</evidence>
<dbReference type="EMBL" id="JACCBM010000001">
    <property type="protein sequence ID" value="NYD69616.1"/>
    <property type="molecule type" value="Genomic_DNA"/>
</dbReference>
<keyword evidence="6 7" id="KW-0472">Membrane</keyword>
<keyword evidence="10" id="KW-1185">Reference proteome</keyword>
<accession>A0A852SB56</accession>
<dbReference type="AlphaFoldDB" id="A0A852SB56"/>
<protein>
    <submittedName>
        <fullName evidence="9">Membrane associated rhomboid family serine protease</fullName>
    </submittedName>
</protein>
<proteinExistence type="inferred from homology"/>
<feature type="transmembrane region" description="Helical" evidence="7">
    <location>
        <begin position="76"/>
        <end position="109"/>
    </location>
</feature>
<feature type="transmembrane region" description="Helical" evidence="7">
    <location>
        <begin position="235"/>
        <end position="253"/>
    </location>
</feature>
<feature type="transmembrane region" description="Helical" evidence="7">
    <location>
        <begin position="163"/>
        <end position="181"/>
    </location>
</feature>
<dbReference type="InterPro" id="IPR022764">
    <property type="entry name" value="Peptidase_S54_rhomboid_dom"/>
</dbReference>
<evidence type="ECO:0000256" key="2">
    <source>
        <dbReference type="ARBA" id="ARBA00009045"/>
    </source>
</evidence>
<dbReference type="InterPro" id="IPR035952">
    <property type="entry name" value="Rhomboid-like_sf"/>
</dbReference>
<dbReference type="InterPro" id="IPR050925">
    <property type="entry name" value="Rhomboid_protease_S54"/>
</dbReference>
<evidence type="ECO:0000256" key="5">
    <source>
        <dbReference type="ARBA" id="ARBA00022989"/>
    </source>
</evidence>
<keyword evidence="9" id="KW-0645">Protease</keyword>
<feature type="transmembrane region" description="Helical" evidence="7">
    <location>
        <begin position="187"/>
        <end position="205"/>
    </location>
</feature>
<name>A0A852SB56_9MICO</name>
<dbReference type="PANTHER" id="PTHR43731">
    <property type="entry name" value="RHOMBOID PROTEASE"/>
    <property type="match status" value="1"/>
</dbReference>
<evidence type="ECO:0000256" key="6">
    <source>
        <dbReference type="ARBA" id="ARBA00023136"/>
    </source>
</evidence>
<dbReference type="Pfam" id="PF01694">
    <property type="entry name" value="Rhomboid"/>
    <property type="match status" value="1"/>
</dbReference>
<comment type="caution">
    <text evidence="9">The sequence shown here is derived from an EMBL/GenBank/DDBJ whole genome shotgun (WGS) entry which is preliminary data.</text>
</comment>
<dbReference type="GO" id="GO:0016020">
    <property type="term" value="C:membrane"/>
    <property type="evidence" value="ECO:0007669"/>
    <property type="project" value="UniProtKB-SubCell"/>
</dbReference>
<evidence type="ECO:0000256" key="3">
    <source>
        <dbReference type="ARBA" id="ARBA00022692"/>
    </source>
</evidence>